<dbReference type="InterPro" id="IPR036242">
    <property type="entry name" value="Agglutinin_dom_sf"/>
</dbReference>
<name>A0A6J1CVM7_MOMCH</name>
<dbReference type="Gene3D" id="2.170.15.10">
    <property type="entry name" value="Proaerolysin, chain A, domain 3"/>
    <property type="match status" value="1"/>
</dbReference>
<evidence type="ECO:0000313" key="4">
    <source>
        <dbReference type="Proteomes" id="UP000504603"/>
    </source>
</evidence>
<dbReference type="InterPro" id="IPR053237">
    <property type="entry name" value="Natterin_C"/>
</dbReference>
<reference evidence="5" key="1">
    <citation type="submission" date="2025-08" db="UniProtKB">
        <authorList>
            <consortium name="RefSeq"/>
        </authorList>
    </citation>
    <scope>IDENTIFICATION</scope>
    <source>
        <strain evidence="5">OHB3-1</strain>
    </source>
</reference>
<feature type="domain" description="Agglutinin" evidence="3">
    <location>
        <begin position="2"/>
        <end position="154"/>
    </location>
</feature>
<dbReference type="RefSeq" id="XP_022145137.1">
    <property type="nucleotide sequence ID" value="XM_022289445.1"/>
</dbReference>
<gene>
    <name evidence="5" type="primary">LOC111014654</name>
</gene>
<evidence type="ECO:0000256" key="1">
    <source>
        <dbReference type="ARBA" id="ARBA00009831"/>
    </source>
</evidence>
<dbReference type="PANTHER" id="PTHR39244:SF5">
    <property type="entry name" value="NATTERIN-3-LIKE"/>
    <property type="match status" value="1"/>
</dbReference>
<dbReference type="Pfam" id="PF01117">
    <property type="entry name" value="Aerolysin"/>
    <property type="match status" value="1"/>
</dbReference>
<dbReference type="GeneID" id="111014654"/>
<dbReference type="InterPro" id="IPR008998">
    <property type="entry name" value="Agglutinin"/>
</dbReference>
<dbReference type="SMART" id="SM00791">
    <property type="entry name" value="Agglutinin"/>
    <property type="match status" value="2"/>
</dbReference>
<dbReference type="KEGG" id="mcha:111014654"/>
<dbReference type="InterPro" id="IPR055267">
    <property type="entry name" value="Aerolysin-like_C"/>
</dbReference>
<dbReference type="AlphaFoldDB" id="A0A6J1CVM7"/>
<organism evidence="4 5">
    <name type="scientific">Momordica charantia</name>
    <name type="common">Bitter gourd</name>
    <name type="synonym">Balsam pear</name>
    <dbReference type="NCBI Taxonomy" id="3673"/>
    <lineage>
        <taxon>Eukaryota</taxon>
        <taxon>Viridiplantae</taxon>
        <taxon>Streptophyta</taxon>
        <taxon>Embryophyta</taxon>
        <taxon>Tracheophyta</taxon>
        <taxon>Spermatophyta</taxon>
        <taxon>Magnoliopsida</taxon>
        <taxon>eudicotyledons</taxon>
        <taxon>Gunneridae</taxon>
        <taxon>Pentapetalae</taxon>
        <taxon>rosids</taxon>
        <taxon>fabids</taxon>
        <taxon>Cucurbitales</taxon>
        <taxon>Cucurbitaceae</taxon>
        <taxon>Momordiceae</taxon>
        <taxon>Momordica</taxon>
    </lineage>
</organism>
<dbReference type="Proteomes" id="UP000504603">
    <property type="component" value="Unplaced"/>
</dbReference>
<keyword evidence="2" id="KW-1015">Disulfide bond</keyword>
<accession>A0A6J1CVM7</accession>
<dbReference type="SUPFAM" id="SSF50382">
    <property type="entry name" value="Agglutinin"/>
    <property type="match status" value="2"/>
</dbReference>
<sequence>MVQLPRYVALKSKYNHSYLCHMKEDPKTQQFDLRYCGDQVLTSYTKFEIEQAKCDPSLINIRCCYNNKYLVITWPSFQSFITTGASQKEEDKSKWTCTLFQAIYDRDYDAYRFRHVYLGYYVYSWMFDGPYKNCLVAKQSSFSGDISNVHSIIDWESLLSLPKYVAFKGNNGCYLRGCRIDGRPYLQFSSSDIGDPAVWMETFVTKDGSIRIKSNYFEKFWRRNSDWIWVDSTDTTSENSDTLFWPTKVKPNTIALRNFGNYKFVKRLTFDDKTSCLSAAVDTIDKYSQLEVSEAVLSRQIYNVNFRLSNARIYNQSVLVMATGNATNRTQVPNTLNLNLSYTDTKSNRWSSSISMKLGVSTTLEAGVPLIADGKVEISAEFSGSYEWETTKTSSETIQTTYEVTVPPMTSMVVSLLATKGTCDVPYSYTQRDTLINGDIVINTMDDGVYHGINCYNFTYETKTKPM</sequence>
<evidence type="ECO:0000259" key="3">
    <source>
        <dbReference type="SMART" id="SM00791"/>
    </source>
</evidence>
<evidence type="ECO:0000313" key="5">
    <source>
        <dbReference type="RefSeq" id="XP_022145137.1"/>
    </source>
</evidence>
<feature type="domain" description="Agglutinin" evidence="3">
    <location>
        <begin position="159"/>
        <end position="294"/>
    </location>
</feature>
<dbReference type="OrthoDB" id="4948898at2759"/>
<comment type="similarity">
    <text evidence="1">Belongs to the aerolysin family.</text>
</comment>
<proteinExistence type="inferred from homology"/>
<dbReference type="PANTHER" id="PTHR39244">
    <property type="entry name" value="NATTERIN-4"/>
    <property type="match status" value="1"/>
</dbReference>
<dbReference type="SUPFAM" id="SSF56973">
    <property type="entry name" value="Aerolisin/ETX pore-forming domain"/>
    <property type="match status" value="1"/>
</dbReference>
<dbReference type="Gene3D" id="2.80.10.50">
    <property type="match status" value="2"/>
</dbReference>
<dbReference type="CDD" id="cd20216">
    <property type="entry name" value="PFM_HFR-2-like"/>
    <property type="match status" value="1"/>
</dbReference>
<keyword evidence="4" id="KW-1185">Reference proteome</keyword>
<dbReference type="Pfam" id="PF07468">
    <property type="entry name" value="Agglutinin"/>
    <property type="match status" value="2"/>
</dbReference>
<evidence type="ECO:0000256" key="2">
    <source>
        <dbReference type="ARBA" id="ARBA00023157"/>
    </source>
</evidence>
<protein>
    <submittedName>
        <fullName evidence="5">Uncharacterized protein LOC111014654</fullName>
    </submittedName>
</protein>